<dbReference type="Gene3D" id="3.90.1150.10">
    <property type="entry name" value="Aspartate Aminotransferase, domain 1"/>
    <property type="match status" value="1"/>
</dbReference>
<dbReference type="Proteomes" id="UP000237271">
    <property type="component" value="Unassembled WGS sequence"/>
</dbReference>
<reference evidence="4 5" key="1">
    <citation type="journal article" date="2017" name="Genome Biol. Evol.">
        <title>Phytophthora megakarya and P. palmivora, closely related causal agents of cacao black pod rot, underwent increases in genome sizes and gene numbers by different mechanisms.</title>
        <authorList>
            <person name="Ali S.S."/>
            <person name="Shao J."/>
            <person name="Lary D.J."/>
            <person name="Kronmiller B."/>
            <person name="Shen D."/>
            <person name="Strem M.D."/>
            <person name="Amoako-Attah I."/>
            <person name="Akrofi A.Y."/>
            <person name="Begoude B.A."/>
            <person name="Ten Hoopen G.M."/>
            <person name="Coulibaly K."/>
            <person name="Kebe B.I."/>
            <person name="Melnick R.L."/>
            <person name="Guiltinan M.J."/>
            <person name="Tyler B.M."/>
            <person name="Meinhardt L.W."/>
            <person name="Bailey B.A."/>
        </authorList>
    </citation>
    <scope>NUCLEOTIDE SEQUENCE [LARGE SCALE GENOMIC DNA]</scope>
    <source>
        <strain evidence="5">sbr112.9</strain>
    </source>
</reference>
<proteinExistence type="predicted"/>
<dbReference type="SUPFAM" id="SSF53383">
    <property type="entry name" value="PLP-dependent transferases"/>
    <property type="match status" value="1"/>
</dbReference>
<dbReference type="OrthoDB" id="10265628at2759"/>
<evidence type="ECO:0000259" key="3">
    <source>
        <dbReference type="Pfam" id="PF00464"/>
    </source>
</evidence>
<dbReference type="GO" id="GO:0019264">
    <property type="term" value="P:glycine biosynthetic process from serine"/>
    <property type="evidence" value="ECO:0007669"/>
    <property type="project" value="TreeGrafter"/>
</dbReference>
<protein>
    <submittedName>
        <fullName evidence="4">Serine hydroxymethyltransferase 1, mitochondrial</fullName>
    </submittedName>
</protein>
<dbReference type="InterPro" id="IPR049943">
    <property type="entry name" value="Ser_HO-MeTrfase-like"/>
</dbReference>
<feature type="domain" description="Serine hydroxymethyltransferase-like" evidence="3">
    <location>
        <begin position="1"/>
        <end position="40"/>
    </location>
</feature>
<dbReference type="GO" id="GO:0004372">
    <property type="term" value="F:glycine hydroxymethyltransferase activity"/>
    <property type="evidence" value="ECO:0007669"/>
    <property type="project" value="TreeGrafter"/>
</dbReference>
<dbReference type="GO" id="GO:0046653">
    <property type="term" value="P:tetrahydrofolate metabolic process"/>
    <property type="evidence" value="ECO:0007669"/>
    <property type="project" value="TreeGrafter"/>
</dbReference>
<comment type="cofactor">
    <cofactor evidence="1">
        <name>pyridoxal 5'-phosphate</name>
        <dbReference type="ChEBI" id="CHEBI:597326"/>
    </cofactor>
</comment>
<dbReference type="Pfam" id="PF00464">
    <property type="entry name" value="SHMT"/>
    <property type="match status" value="1"/>
</dbReference>
<dbReference type="PANTHER" id="PTHR11680">
    <property type="entry name" value="SERINE HYDROXYMETHYLTRANSFERASE"/>
    <property type="match status" value="1"/>
</dbReference>
<dbReference type="EMBL" id="NCKW01006912">
    <property type="protein sequence ID" value="POM70580.1"/>
    <property type="molecule type" value="Genomic_DNA"/>
</dbReference>
<dbReference type="GO" id="GO:0030170">
    <property type="term" value="F:pyridoxal phosphate binding"/>
    <property type="evidence" value="ECO:0007669"/>
    <property type="project" value="TreeGrafter"/>
</dbReference>
<keyword evidence="5" id="KW-1185">Reference proteome</keyword>
<evidence type="ECO:0000256" key="2">
    <source>
        <dbReference type="ARBA" id="ARBA00022898"/>
    </source>
</evidence>
<evidence type="ECO:0000313" key="4">
    <source>
        <dbReference type="EMBL" id="POM70580.1"/>
    </source>
</evidence>
<feature type="non-terminal residue" evidence="4">
    <location>
        <position position="1"/>
    </location>
</feature>
<evidence type="ECO:0000256" key="1">
    <source>
        <dbReference type="ARBA" id="ARBA00001933"/>
    </source>
</evidence>
<dbReference type="PANTHER" id="PTHR11680:SF35">
    <property type="entry name" value="SERINE HYDROXYMETHYLTRANSFERASE 1"/>
    <property type="match status" value="1"/>
</dbReference>
<keyword evidence="2" id="KW-0663">Pyridoxal phosphate</keyword>
<dbReference type="AlphaFoldDB" id="A0A2P4XYE1"/>
<gene>
    <name evidence="4" type="ORF">PHPALM_12956</name>
</gene>
<name>A0A2P4XYE1_9STRA</name>
<dbReference type="InterPro" id="IPR015422">
    <property type="entry name" value="PyrdxlP-dep_Trfase_small"/>
</dbReference>
<evidence type="ECO:0000313" key="5">
    <source>
        <dbReference type="Proteomes" id="UP000237271"/>
    </source>
</evidence>
<sequence length="103" mass="11263">NKNAVLGDRSALTPGGVRVGTPALTSRGFKEAEFVKVAEFLDRAVKLCIEIQATSGKKLVDFVKAADVHEGVKQLRRDVNTLATSFEMPGFKVSEMRNKVIEE</sequence>
<organism evidence="4 5">
    <name type="scientific">Phytophthora palmivora</name>
    <dbReference type="NCBI Taxonomy" id="4796"/>
    <lineage>
        <taxon>Eukaryota</taxon>
        <taxon>Sar</taxon>
        <taxon>Stramenopiles</taxon>
        <taxon>Oomycota</taxon>
        <taxon>Peronosporomycetes</taxon>
        <taxon>Peronosporales</taxon>
        <taxon>Peronosporaceae</taxon>
        <taxon>Phytophthora</taxon>
    </lineage>
</organism>
<accession>A0A2P4XYE1</accession>
<dbReference type="GO" id="GO:0005739">
    <property type="term" value="C:mitochondrion"/>
    <property type="evidence" value="ECO:0007669"/>
    <property type="project" value="TreeGrafter"/>
</dbReference>
<dbReference type="InterPro" id="IPR015424">
    <property type="entry name" value="PyrdxlP-dep_Trfase"/>
</dbReference>
<dbReference type="InterPro" id="IPR039429">
    <property type="entry name" value="SHMT-like_dom"/>
</dbReference>
<comment type="caution">
    <text evidence="4">The sequence shown here is derived from an EMBL/GenBank/DDBJ whole genome shotgun (WGS) entry which is preliminary data.</text>
</comment>